<dbReference type="Pfam" id="PF00023">
    <property type="entry name" value="Ank"/>
    <property type="match status" value="1"/>
</dbReference>
<dbReference type="Gene3D" id="1.25.40.20">
    <property type="entry name" value="Ankyrin repeat-containing domain"/>
    <property type="match status" value="1"/>
</dbReference>
<evidence type="ECO:0000313" key="3">
    <source>
        <dbReference type="EMBL" id="CAE4600617.1"/>
    </source>
</evidence>
<keyword evidence="1" id="KW-0040">ANK repeat</keyword>
<dbReference type="PROSITE" id="PS50297">
    <property type="entry name" value="ANK_REP_REGION"/>
    <property type="match status" value="1"/>
</dbReference>
<dbReference type="AlphaFoldDB" id="A0A7S4R3X4"/>
<dbReference type="SMART" id="SM00248">
    <property type="entry name" value="ANK"/>
    <property type="match status" value="1"/>
</dbReference>
<reference evidence="3" key="1">
    <citation type="submission" date="2021-01" db="EMBL/GenBank/DDBJ databases">
        <authorList>
            <person name="Corre E."/>
            <person name="Pelletier E."/>
            <person name="Niang G."/>
            <person name="Scheremetjew M."/>
            <person name="Finn R."/>
            <person name="Kale V."/>
            <person name="Holt S."/>
            <person name="Cochrane G."/>
            <person name="Meng A."/>
            <person name="Brown T."/>
            <person name="Cohen L."/>
        </authorList>
    </citation>
    <scope>NUCLEOTIDE SEQUENCE</scope>
    <source>
        <strain evidence="3">CCMP3105</strain>
    </source>
</reference>
<accession>A0A7S4R3X4</accession>
<dbReference type="InterPro" id="IPR036770">
    <property type="entry name" value="Ankyrin_rpt-contain_sf"/>
</dbReference>
<feature type="region of interest" description="Disordered" evidence="2">
    <location>
        <begin position="1"/>
        <end position="28"/>
    </location>
</feature>
<dbReference type="EMBL" id="HBNR01041554">
    <property type="protein sequence ID" value="CAE4600617.1"/>
    <property type="molecule type" value="Transcribed_RNA"/>
</dbReference>
<evidence type="ECO:0000256" key="2">
    <source>
        <dbReference type="SAM" id="MobiDB-lite"/>
    </source>
</evidence>
<dbReference type="SUPFAM" id="SSF48403">
    <property type="entry name" value="Ankyrin repeat"/>
    <property type="match status" value="1"/>
</dbReference>
<sequence>MAAAAPSRQQPHPLSKPPERHFQEEWGPASNLALVPKPEVSENRLCLLQGDVAKDGKYSSNGQIRKREEVLTKEEEIAKFGCVRKTQQQFMKLVIDEKMDSVEDMLEFQRDEISLDFQDEKKGYTALMHATCANNLDLVQLLLEAKADPHIRDKTPMRYTPLEVATVISQDEDTDFADLADLLCEASGYDRLPRVRRKPGEANGDY</sequence>
<evidence type="ECO:0000256" key="1">
    <source>
        <dbReference type="PROSITE-ProRule" id="PRU00023"/>
    </source>
</evidence>
<protein>
    <submittedName>
        <fullName evidence="3">Uncharacterized protein</fullName>
    </submittedName>
</protein>
<organism evidence="3">
    <name type="scientific">Alexandrium monilatum</name>
    <dbReference type="NCBI Taxonomy" id="311494"/>
    <lineage>
        <taxon>Eukaryota</taxon>
        <taxon>Sar</taxon>
        <taxon>Alveolata</taxon>
        <taxon>Dinophyceae</taxon>
        <taxon>Gonyaulacales</taxon>
        <taxon>Pyrocystaceae</taxon>
        <taxon>Alexandrium</taxon>
    </lineage>
</organism>
<dbReference type="InterPro" id="IPR002110">
    <property type="entry name" value="Ankyrin_rpt"/>
</dbReference>
<dbReference type="PROSITE" id="PS50088">
    <property type="entry name" value="ANK_REPEAT"/>
    <property type="match status" value="1"/>
</dbReference>
<feature type="repeat" description="ANK" evidence="1">
    <location>
        <begin position="122"/>
        <end position="154"/>
    </location>
</feature>
<gene>
    <name evidence="3" type="ORF">AMON00008_LOCUS28842</name>
</gene>
<proteinExistence type="predicted"/>
<name>A0A7S4R3X4_9DINO</name>